<gene>
    <name evidence="1" type="ORF">A5821_002174</name>
</gene>
<organism evidence="1 2">
    <name type="scientific">Candidatus Enterococcus palustris</name>
    <dbReference type="NCBI Taxonomy" id="1834189"/>
    <lineage>
        <taxon>Bacteria</taxon>
        <taxon>Bacillati</taxon>
        <taxon>Bacillota</taxon>
        <taxon>Bacilli</taxon>
        <taxon>Lactobacillales</taxon>
        <taxon>Enterococcaceae</taxon>
        <taxon>Enterococcus</taxon>
    </lineage>
</organism>
<reference evidence="2" key="1">
    <citation type="submission" date="2017-05" db="EMBL/GenBank/DDBJ databases">
        <title>The Genome Sequence of EEnterococcus faecalis 9F2_4866.</title>
        <authorList>
            <consortium name="The Broad Institute Genomics Platform"/>
            <consortium name="The Broad Institute Genomic Center for Infectious Diseases"/>
            <person name="Earl A."/>
            <person name="Manson A."/>
            <person name="Schwartman J."/>
            <person name="Gilmore M."/>
            <person name="Abouelleil A."/>
            <person name="Cao P."/>
            <person name="Chapman S."/>
            <person name="Cusick C."/>
            <person name="Shea T."/>
            <person name="Young S."/>
            <person name="Neafsey D."/>
            <person name="Nusbaum C."/>
            <person name="Birren B."/>
        </authorList>
    </citation>
    <scope>NUCLEOTIDE SEQUENCE [LARGE SCALE GENOMIC DNA]</scope>
    <source>
        <strain evidence="2">7F3_DIV0205</strain>
    </source>
</reference>
<protein>
    <submittedName>
        <fullName evidence="1">Uncharacterized protein</fullName>
    </submittedName>
</protein>
<dbReference type="AlphaFoldDB" id="A0AAQ3W967"/>
<keyword evidence="2" id="KW-1185">Reference proteome</keyword>
<proteinExistence type="predicted"/>
<dbReference type="Proteomes" id="UP000194948">
    <property type="component" value="Chromosome"/>
</dbReference>
<evidence type="ECO:0000313" key="2">
    <source>
        <dbReference type="Proteomes" id="UP000194948"/>
    </source>
</evidence>
<name>A0AAQ3W967_9ENTE</name>
<sequence length="38" mass="4521">MCGRFLLDPTDSKEIAEIIRRIEAKNQELRLEKYSQLI</sequence>
<dbReference type="EMBL" id="CP147244">
    <property type="protein sequence ID" value="WYK01048.1"/>
    <property type="molecule type" value="Genomic_DNA"/>
</dbReference>
<accession>A0AAQ3W967</accession>
<reference evidence="1 2" key="2">
    <citation type="submission" date="2024-03" db="EMBL/GenBank/DDBJ databases">
        <title>The Genome Sequence of Enterococcus sp. DIV0205d.</title>
        <authorList>
            <consortium name="The Broad Institute Genomics Platform"/>
            <consortium name="The Broad Institute Microbial Omics Core"/>
            <consortium name="The Broad Institute Genomic Center for Infectious Diseases"/>
            <person name="Earl A."/>
            <person name="Manson A."/>
            <person name="Gilmore M."/>
            <person name="Schwartman J."/>
            <person name="Shea T."/>
            <person name="Abouelleil A."/>
            <person name="Cao P."/>
            <person name="Chapman S."/>
            <person name="Cusick C."/>
            <person name="Young S."/>
            <person name="Neafsey D."/>
            <person name="Nusbaum C."/>
            <person name="Birren B."/>
        </authorList>
    </citation>
    <scope>NUCLEOTIDE SEQUENCE [LARGE SCALE GENOMIC DNA]</scope>
    <source>
        <strain evidence="1 2">7F3_DIV0205</strain>
    </source>
</reference>
<evidence type="ECO:0000313" key="1">
    <source>
        <dbReference type="EMBL" id="WYK01048.1"/>
    </source>
</evidence>